<reference evidence="13 14" key="1">
    <citation type="journal article" date="2018" name="BMC Genomics">
        <title>Comparative genome analyses reveal sequence features reflecting distinct modes of host-adaptation between dicot and monocot powdery mildew.</title>
        <authorList>
            <person name="Wu Y."/>
            <person name="Ma X."/>
            <person name="Pan Z."/>
            <person name="Kale S.D."/>
            <person name="Song Y."/>
            <person name="King H."/>
            <person name="Zhang Q."/>
            <person name="Presley C."/>
            <person name="Deng X."/>
            <person name="Wei C.I."/>
            <person name="Xiao S."/>
        </authorList>
    </citation>
    <scope>NUCLEOTIDE SEQUENCE [LARGE SCALE GENOMIC DNA]</scope>
    <source>
        <strain evidence="13">UCSC1</strain>
    </source>
</reference>
<evidence type="ECO:0000313" key="13">
    <source>
        <dbReference type="EMBL" id="RKF82385.1"/>
    </source>
</evidence>
<dbReference type="GO" id="GO:0061665">
    <property type="term" value="F:SUMO ligase activity"/>
    <property type="evidence" value="ECO:0007669"/>
    <property type="project" value="TreeGrafter"/>
</dbReference>
<dbReference type="PANTHER" id="PTHR10782:SF4">
    <property type="entry name" value="TONALLI, ISOFORM E"/>
    <property type="match status" value="1"/>
</dbReference>
<evidence type="ECO:0000256" key="8">
    <source>
        <dbReference type="PROSITE-ProRule" id="PRU00452"/>
    </source>
</evidence>
<dbReference type="PROSITE" id="PS51466">
    <property type="entry name" value="PINIT"/>
    <property type="match status" value="1"/>
</dbReference>
<comment type="caution">
    <text evidence="13">The sequence shown here is derived from an EMBL/GenBank/DDBJ whole genome shotgun (WGS) entry which is preliminary data.</text>
</comment>
<dbReference type="AlphaFoldDB" id="A0A420J6H8"/>
<feature type="domain" description="PINIT" evidence="12">
    <location>
        <begin position="127"/>
        <end position="298"/>
    </location>
</feature>
<evidence type="ECO:0000256" key="5">
    <source>
        <dbReference type="ARBA" id="ARBA00022771"/>
    </source>
</evidence>
<dbReference type="InterPro" id="IPR031141">
    <property type="entry name" value="SIZ1/2_SP-RING"/>
</dbReference>
<feature type="region of interest" description="Disordered" evidence="9">
    <location>
        <begin position="502"/>
        <end position="525"/>
    </location>
</feature>
<dbReference type="GO" id="GO:0000785">
    <property type="term" value="C:chromatin"/>
    <property type="evidence" value="ECO:0007669"/>
    <property type="project" value="TreeGrafter"/>
</dbReference>
<dbReference type="InterPro" id="IPR023321">
    <property type="entry name" value="PINIT"/>
</dbReference>
<evidence type="ECO:0000259" key="12">
    <source>
        <dbReference type="PROSITE" id="PS51466"/>
    </source>
</evidence>
<keyword evidence="13" id="KW-0436">Ligase</keyword>
<proteinExistence type="inferred from homology"/>
<sequence length="525" mass="57926">MTSIDAANLNPEPVARLLKNGRMVNRILASICGQENLSKIGVKAELQNRIIDKLFQHAANNDVPKFERLKTMIENPSIIPSSGQYLHVAKTGSPSIATKNTMNTATNPSLPLNPGNLRPGNFNDVMRERNRFRTHGSPAVQLKNSPYYTIVEQLGSTVIFEVMATHRYTAKIPISVSQYPILNRLAQEPDLRVMVFGVSEGYGPQDVAFPHQSELRVNGGEIKANLRGLKNRPGSTRPVDITDNIRFHPSSYVNNIEMTYALTNKAGVLFLGISSFISGIFFTTFAKFYLLLCVIQMIPVPKLVQSLVNGQKITEKSVVADMLAKARDTDIIATASVLSLKCPLSTRRIDLPCRSTSCRHTQCFDATSYLQLQEQGPTWSCPICNNPAPFESLAVDEYVKNILQKTSKSVEQVTIQPDGKWELHDSKETSLRTKGTSKSSDGELVDITLAVDSKDPFPWKITEGYSRISQPILAGSCREIGPVSTPTGITTSLKRPIATVIDLTSSGDEDEDPCRREPKRQCTSS</sequence>
<dbReference type="EMBL" id="MCBR01001563">
    <property type="protein sequence ID" value="RKF82385.1"/>
    <property type="molecule type" value="Genomic_DNA"/>
</dbReference>
<keyword evidence="7" id="KW-0862">Zinc</keyword>
<dbReference type="PROSITE" id="PS51044">
    <property type="entry name" value="ZF_SP_RING"/>
    <property type="match status" value="1"/>
</dbReference>
<keyword evidence="10" id="KW-0812">Transmembrane</keyword>
<comment type="pathway">
    <text evidence="1">Protein modification; protein sumoylation.</text>
</comment>
<evidence type="ECO:0000256" key="7">
    <source>
        <dbReference type="ARBA" id="ARBA00022833"/>
    </source>
</evidence>
<keyword evidence="5 8" id="KW-0863">Zinc-finger</keyword>
<keyword evidence="10" id="KW-1133">Transmembrane helix</keyword>
<feature type="compositionally biased region" description="Basic and acidic residues" evidence="9">
    <location>
        <begin position="513"/>
        <end position="525"/>
    </location>
</feature>
<dbReference type="GO" id="GO:0016874">
    <property type="term" value="F:ligase activity"/>
    <property type="evidence" value="ECO:0007669"/>
    <property type="project" value="UniProtKB-KW"/>
</dbReference>
<evidence type="ECO:0000313" key="14">
    <source>
        <dbReference type="Proteomes" id="UP000285405"/>
    </source>
</evidence>
<keyword evidence="3" id="KW-0808">Transferase</keyword>
<evidence type="ECO:0000256" key="4">
    <source>
        <dbReference type="ARBA" id="ARBA00022723"/>
    </source>
</evidence>
<evidence type="ECO:0000256" key="6">
    <source>
        <dbReference type="ARBA" id="ARBA00022786"/>
    </source>
</evidence>
<evidence type="ECO:0000259" key="11">
    <source>
        <dbReference type="PROSITE" id="PS51044"/>
    </source>
</evidence>
<dbReference type="UniPathway" id="UPA00886"/>
<dbReference type="InterPro" id="IPR038654">
    <property type="entry name" value="PINIT_sf"/>
</dbReference>
<gene>
    <name evidence="13" type="ORF">GcC1_015006</name>
</gene>
<dbReference type="Gene3D" id="2.60.120.780">
    <property type="entry name" value="PINIT domain"/>
    <property type="match status" value="1"/>
</dbReference>
<evidence type="ECO:0000256" key="9">
    <source>
        <dbReference type="SAM" id="MobiDB-lite"/>
    </source>
</evidence>
<organism evidence="13 14">
    <name type="scientific">Golovinomyces cichoracearum</name>
    <dbReference type="NCBI Taxonomy" id="62708"/>
    <lineage>
        <taxon>Eukaryota</taxon>
        <taxon>Fungi</taxon>
        <taxon>Dikarya</taxon>
        <taxon>Ascomycota</taxon>
        <taxon>Pezizomycotina</taxon>
        <taxon>Leotiomycetes</taxon>
        <taxon>Erysiphales</taxon>
        <taxon>Erysiphaceae</taxon>
        <taxon>Golovinomyces</taxon>
    </lineage>
</organism>
<feature type="domain" description="SP-RING-type" evidence="11">
    <location>
        <begin position="327"/>
        <end position="412"/>
    </location>
</feature>
<dbReference type="Pfam" id="PF14324">
    <property type="entry name" value="PINIT"/>
    <property type="match status" value="1"/>
</dbReference>
<dbReference type="Proteomes" id="UP000285405">
    <property type="component" value="Unassembled WGS sequence"/>
</dbReference>
<dbReference type="PANTHER" id="PTHR10782">
    <property type="entry name" value="ZINC FINGER MIZ DOMAIN-CONTAINING PROTEIN"/>
    <property type="match status" value="1"/>
</dbReference>
<evidence type="ECO:0000256" key="2">
    <source>
        <dbReference type="ARBA" id="ARBA00005383"/>
    </source>
</evidence>
<dbReference type="InterPro" id="IPR013083">
    <property type="entry name" value="Znf_RING/FYVE/PHD"/>
</dbReference>
<keyword evidence="6" id="KW-0833">Ubl conjugation pathway</keyword>
<dbReference type="InterPro" id="IPR004181">
    <property type="entry name" value="Znf_MIZ"/>
</dbReference>
<evidence type="ECO:0000256" key="1">
    <source>
        <dbReference type="ARBA" id="ARBA00004718"/>
    </source>
</evidence>
<dbReference type="OrthoDB" id="28127at2759"/>
<dbReference type="CDD" id="cd16792">
    <property type="entry name" value="SP-RING_Siz-like"/>
    <property type="match status" value="1"/>
</dbReference>
<dbReference type="GO" id="GO:0016925">
    <property type="term" value="P:protein sumoylation"/>
    <property type="evidence" value="ECO:0007669"/>
    <property type="project" value="UniProtKB-UniPathway"/>
</dbReference>
<feature type="transmembrane region" description="Helical" evidence="10">
    <location>
        <begin position="268"/>
        <end position="292"/>
    </location>
</feature>
<evidence type="ECO:0000256" key="3">
    <source>
        <dbReference type="ARBA" id="ARBA00022679"/>
    </source>
</evidence>
<protein>
    <submittedName>
        <fullName evidence="13">E3 SUMO-protein ligase pli1</fullName>
    </submittedName>
</protein>
<keyword evidence="4" id="KW-0479">Metal-binding</keyword>
<dbReference type="GO" id="GO:0008270">
    <property type="term" value="F:zinc ion binding"/>
    <property type="evidence" value="ECO:0007669"/>
    <property type="project" value="UniProtKB-KW"/>
</dbReference>
<name>A0A420J6H8_9PEZI</name>
<evidence type="ECO:0000256" key="10">
    <source>
        <dbReference type="SAM" id="Phobius"/>
    </source>
</evidence>
<dbReference type="Gene3D" id="3.30.40.10">
    <property type="entry name" value="Zinc/RING finger domain, C3HC4 (zinc finger)"/>
    <property type="match status" value="1"/>
</dbReference>
<dbReference type="Pfam" id="PF02891">
    <property type="entry name" value="zf-MIZ"/>
    <property type="match status" value="1"/>
</dbReference>
<keyword evidence="10" id="KW-0472">Membrane</keyword>
<comment type="similarity">
    <text evidence="2">Belongs to the PIAS family.</text>
</comment>
<accession>A0A420J6H8</accession>